<dbReference type="InterPro" id="IPR016024">
    <property type="entry name" value="ARM-type_fold"/>
</dbReference>
<protein>
    <submittedName>
        <fullName evidence="2">Uncharacterized protein</fullName>
    </submittedName>
</protein>
<organism evidence="2 3">
    <name type="scientific">Micractinium conductrix</name>
    <dbReference type="NCBI Taxonomy" id="554055"/>
    <lineage>
        <taxon>Eukaryota</taxon>
        <taxon>Viridiplantae</taxon>
        <taxon>Chlorophyta</taxon>
        <taxon>core chlorophytes</taxon>
        <taxon>Trebouxiophyceae</taxon>
        <taxon>Chlorellales</taxon>
        <taxon>Chlorellaceae</taxon>
        <taxon>Chlorella clade</taxon>
        <taxon>Micractinium</taxon>
    </lineage>
</organism>
<accession>A0A2P6VFB1</accession>
<comment type="caution">
    <text evidence="2">The sequence shown here is derived from an EMBL/GenBank/DDBJ whole genome shotgun (WGS) entry which is preliminary data.</text>
</comment>
<dbReference type="AlphaFoldDB" id="A0A2P6VFB1"/>
<evidence type="ECO:0000313" key="3">
    <source>
        <dbReference type="Proteomes" id="UP000239649"/>
    </source>
</evidence>
<sequence length="1100" mass="112986">MEGALVQLRAVARSLYSSQPSTEEAAADAWMRAFVGQEGAWRALVALLAHTASSPDERALAACSLRPLCLRQRSMVEPEAAPQLARLLAEQLAAAVTAGCSHTCNQCAAALATLAVRCPDWPPEALVTQLIDLAAGTLAAANVPAEQQQLALLRLLAALAEAALAREASMHPQRRQALLAALLAAPQAMAAVQQALAGAPASASASVAALQLLQAWCGLGAPPAGAEAPAAVWRHLHRAVLHPDLSTAAAEAAAALYACCCLPAEESNARGGGGRAARKASSGAGGSSGSPELVQRRRRVFSVLLPQLPAFAEALQESLQQAQGQQAQGQLLCAGLAVLGAAAQAADSQACNSSATEAEAAAQAVHFAAELALAALQHPAHDVTLAALQHLDEQIERWQAAAVAEQQHQKQGAESSPGHSACAPLQRQALLGRLCGALLQRMALPACLPLACATADARDLPSSVQLVRREVGDTFRGAVDALGPQQARQQLLQLAGEALAAWRAAGGGGAHWQHLECCLFALNLVWARQRSTQEEEAAPEVRQAAGIAAAALSPAASKLAGTALTLLGGMAEQLPVVEQEQQQAAQQAAPQQQAPLGQLLSLVLLLVRNRGDDKLSRNAATCCQRLTACRPLAALLAARHAGWADALCACFAEAGGMQERARDGANLSSAQFLLASVCQLAAAAAEMGAAAAAPNGPGSSSSDGGRQLLLHLLSHPAAAAEAALAAAAAAPVGSAQRAHHLEAAALQIETVAVAVESVAGSGSSSMREQLPHLVGSLGPMVQHAAAAAAQPPGQHDREEQQQQQQQGQHVMLQALCRLAAAVAGTPAAALGLQLVAPFTAAPQHPCVLQALAMLTSGSRGSDAAGDLQLQLAAALRQATQAAAATRSGDADWQMPILQLGEACVQHQPAVAADAATLDALLHTAERSMLSWHRDVCEAALRFAESLLCVGCQQRRGGSKSAGAAAPPPAASSAAAAAEQHLQSRLDEGRLGASLLLRLLLAASGAMPPYMVVPIADALHRCWRTVGDARFGAWLRSAALGSAAPDEAPWRRWKPEAAAAAVVDLLSSQNVGDPRRFKRLLKVFCGGKKKGTHVEQPARGA</sequence>
<dbReference type="Gene3D" id="1.25.10.10">
    <property type="entry name" value="Leucine-rich Repeat Variant"/>
    <property type="match status" value="1"/>
</dbReference>
<dbReference type="Proteomes" id="UP000239649">
    <property type="component" value="Unassembled WGS sequence"/>
</dbReference>
<name>A0A2P6VFB1_9CHLO</name>
<dbReference type="EMBL" id="LHPF02000009">
    <property type="protein sequence ID" value="PSC72785.1"/>
    <property type="molecule type" value="Genomic_DNA"/>
</dbReference>
<feature type="region of interest" description="Disordered" evidence="1">
    <location>
        <begin position="783"/>
        <end position="806"/>
    </location>
</feature>
<gene>
    <name evidence="2" type="ORF">C2E20_3887</name>
</gene>
<dbReference type="STRING" id="554055.A0A2P6VFB1"/>
<evidence type="ECO:0000313" key="2">
    <source>
        <dbReference type="EMBL" id="PSC72785.1"/>
    </source>
</evidence>
<dbReference type="SUPFAM" id="SSF48371">
    <property type="entry name" value="ARM repeat"/>
    <property type="match status" value="1"/>
</dbReference>
<evidence type="ECO:0000256" key="1">
    <source>
        <dbReference type="SAM" id="MobiDB-lite"/>
    </source>
</evidence>
<feature type="region of interest" description="Disordered" evidence="1">
    <location>
        <begin position="267"/>
        <end position="292"/>
    </location>
</feature>
<dbReference type="OrthoDB" id="515902at2759"/>
<keyword evidence="3" id="KW-1185">Reference proteome</keyword>
<reference evidence="2 3" key="1">
    <citation type="journal article" date="2018" name="Plant J.">
        <title>Genome sequences of Chlorella sorokiniana UTEX 1602 and Micractinium conductrix SAG 241.80: implications to maltose excretion by a green alga.</title>
        <authorList>
            <person name="Arriola M.B."/>
            <person name="Velmurugan N."/>
            <person name="Zhang Y."/>
            <person name="Plunkett M.H."/>
            <person name="Hondzo H."/>
            <person name="Barney B.M."/>
        </authorList>
    </citation>
    <scope>NUCLEOTIDE SEQUENCE [LARGE SCALE GENOMIC DNA]</scope>
    <source>
        <strain evidence="2 3">SAG 241.80</strain>
    </source>
</reference>
<dbReference type="InterPro" id="IPR011989">
    <property type="entry name" value="ARM-like"/>
</dbReference>
<proteinExistence type="predicted"/>